<dbReference type="eggNOG" id="COG1388">
    <property type="taxonomic scope" value="Bacteria"/>
</dbReference>
<dbReference type="InterPro" id="IPR013486">
    <property type="entry name" value="SpoIID/LytB"/>
</dbReference>
<feature type="domain" description="LysM" evidence="1">
    <location>
        <begin position="299"/>
        <end position="342"/>
    </location>
</feature>
<dbReference type="OrthoDB" id="9813368at2"/>
<dbReference type="STRING" id="1033810.HLPCO_000654"/>
<dbReference type="InterPro" id="IPR014225">
    <property type="entry name" value="Spore_II_D_firmicutes"/>
</dbReference>
<dbReference type="NCBIfam" id="TIGR02669">
    <property type="entry name" value="SpoIID_LytB"/>
    <property type="match status" value="1"/>
</dbReference>
<dbReference type="PANTHER" id="PTHR33734:SF22">
    <property type="entry name" value="MEMBRANE-BOUND LYTIC MUREIN TRANSGLYCOSYLASE D"/>
    <property type="match status" value="1"/>
</dbReference>
<dbReference type="FunCoup" id="U2FJQ7">
    <property type="interactions" value="17"/>
</dbReference>
<dbReference type="PANTHER" id="PTHR33734">
    <property type="entry name" value="LYSM DOMAIN-CONTAINING GPI-ANCHORED PROTEIN 2"/>
    <property type="match status" value="1"/>
</dbReference>
<dbReference type="Pfam" id="PF01476">
    <property type="entry name" value="LysM"/>
    <property type="match status" value="6"/>
</dbReference>
<feature type="domain" description="LysM" evidence="1">
    <location>
        <begin position="249"/>
        <end position="292"/>
    </location>
</feature>
<dbReference type="EC" id="2.7.7.72" evidence="2"/>
<accession>U2FJQ7</accession>
<dbReference type="GO" id="GO:0004810">
    <property type="term" value="F:CCA tRNA nucleotidyltransferase activity"/>
    <property type="evidence" value="ECO:0007669"/>
    <property type="project" value="UniProtKB-EC"/>
</dbReference>
<dbReference type="GO" id="GO:0008932">
    <property type="term" value="F:lytic endotransglycosylase activity"/>
    <property type="evidence" value="ECO:0007669"/>
    <property type="project" value="TreeGrafter"/>
</dbReference>
<name>U2FJQ7_9MOLU</name>
<dbReference type="Pfam" id="PF08486">
    <property type="entry name" value="SpoIID"/>
    <property type="match status" value="1"/>
</dbReference>
<evidence type="ECO:0000313" key="3">
    <source>
        <dbReference type="Proteomes" id="UP000005707"/>
    </source>
</evidence>
<evidence type="ECO:0000313" key="2">
    <source>
        <dbReference type="EMBL" id="ERJ13045.1"/>
    </source>
</evidence>
<comment type="caution">
    <text evidence="2">The sequence shown here is derived from an EMBL/GenBank/DDBJ whole genome shotgun (WGS) entry which is preliminary data.</text>
</comment>
<feature type="domain" description="LysM" evidence="1">
    <location>
        <begin position="199"/>
        <end position="242"/>
    </location>
</feature>
<organism evidence="2 3">
    <name type="scientific">Haloplasma contractile SSD-17B</name>
    <dbReference type="NCBI Taxonomy" id="1033810"/>
    <lineage>
        <taxon>Bacteria</taxon>
        <taxon>Bacillati</taxon>
        <taxon>Mycoplasmatota</taxon>
        <taxon>Mollicutes</taxon>
        <taxon>Haloplasmatales</taxon>
        <taxon>Haloplasmataceae</taxon>
        <taxon>Haloplasma</taxon>
    </lineage>
</organism>
<feature type="domain" description="LysM" evidence="1">
    <location>
        <begin position="99"/>
        <end position="142"/>
    </location>
</feature>
<proteinExistence type="predicted"/>
<sequence>MFVNYHIKNENNEEVLYLYLDEMKTEFAKEFLDSNDEKKKQGIKEKVEGYIDEQDVSFKGKVVKIIAGGLVVGSMLLGGAPDINRKVKAATTISTANHPTHQVQYGETLSGIASRYNLTVDEVMMLNNLSSDRIYEGQSLRLGQTVTASTYSVRSGDTLSGIANRFGTTVNDLKALNNLTGDRIYIGQTLNVKADSHKTTHTVKSGDTLSEIALRYEISTNELKRINNLLGDTIYEGQVLKLQEARTGITHEVEPGDTLYDIARQYGITINHLKSMNNLERDAIYPGELLIVNTRAESGNYTVKSGDTLSEIASDYGMRTSELITLNNLTSDRIYVGQTLKVIQGATNVNTYTVESGDNLSTIAGQFGMSTNELRELNNLSGDLIHPGQVLNVRMGTNTTTPTTPDRTITEERTVTVERYNGVVEYISLEEYIVGVVAAEMPPYFDEQALRAQAVAARTYAIERIDQGRRLSDTDYHQVYKDELQLRDQWGNQYEFYYNRIKSAVEYTEGEVITYNGDYIDALFFSTSNGRTENPKYVWGGELPYLQSVDSHWDTQSDEFYREYTYTYDEFSRLFGLSERGLYADVISRTEGGAVDTINIGGTTYSGEDVRRRLRLRSMDFDINFENGQVRIAQRGWGHRVGLSQYGAHFMGQEGYTYDDIINHYYQGVQIELA</sequence>
<keyword evidence="2" id="KW-0548">Nucleotidyltransferase</keyword>
<feature type="domain" description="LysM" evidence="1">
    <location>
        <begin position="350"/>
        <end position="393"/>
    </location>
</feature>
<keyword evidence="2" id="KW-0808">Transferase</keyword>
<dbReference type="AlphaFoldDB" id="U2FJQ7"/>
<reference evidence="2 3" key="1">
    <citation type="journal article" date="2011" name="J. Bacteriol.">
        <title>Genome sequence of Haloplasma contractile, an unusual contractile bacterium from a deep-sea anoxic brine lake.</title>
        <authorList>
            <person name="Antunes A."/>
            <person name="Alam I."/>
            <person name="El Dorry H."/>
            <person name="Siam R."/>
            <person name="Robertson A."/>
            <person name="Bajic V.B."/>
            <person name="Stingl U."/>
        </authorList>
    </citation>
    <scope>NUCLEOTIDE SEQUENCE [LARGE SCALE GENOMIC DNA]</scope>
    <source>
        <strain evidence="2 3">SSD-17B</strain>
    </source>
</reference>
<dbReference type="NCBIfam" id="TIGR02870">
    <property type="entry name" value="spore_II_D"/>
    <property type="match status" value="1"/>
</dbReference>
<reference evidence="2 3" key="2">
    <citation type="journal article" date="2013" name="PLoS ONE">
        <title>INDIGO - INtegrated Data Warehouse of MIcrobial GenOmes with Examples from the Red Sea Extremophiles.</title>
        <authorList>
            <person name="Alam I."/>
            <person name="Antunes A."/>
            <person name="Kamau A.A."/>
            <person name="Ba Alawi W."/>
            <person name="Kalkatawi M."/>
            <person name="Stingl U."/>
            <person name="Bajic V.B."/>
        </authorList>
    </citation>
    <scope>NUCLEOTIDE SEQUENCE [LARGE SCALE GENOMIC DNA]</scope>
    <source>
        <strain evidence="2 3">SSD-17B</strain>
    </source>
</reference>
<dbReference type="Gene3D" id="3.10.350.10">
    <property type="entry name" value="LysM domain"/>
    <property type="match status" value="6"/>
</dbReference>
<dbReference type="InterPro" id="IPR013693">
    <property type="entry name" value="SpoIID/LytB_N"/>
</dbReference>
<keyword evidence="3" id="KW-1185">Reference proteome</keyword>
<dbReference type="RefSeq" id="WP_008826945.1">
    <property type="nucleotide sequence ID" value="NZ_AFNU02000002.1"/>
</dbReference>
<dbReference type="SMART" id="SM00257">
    <property type="entry name" value="LysM"/>
    <property type="match status" value="6"/>
</dbReference>
<dbReference type="PROSITE" id="PS51782">
    <property type="entry name" value="LYSM"/>
    <property type="match status" value="6"/>
</dbReference>
<dbReference type="InterPro" id="IPR018392">
    <property type="entry name" value="LysM"/>
</dbReference>
<dbReference type="CDD" id="cd00118">
    <property type="entry name" value="LysM"/>
    <property type="match status" value="6"/>
</dbReference>
<evidence type="ECO:0000259" key="1">
    <source>
        <dbReference type="PROSITE" id="PS51782"/>
    </source>
</evidence>
<dbReference type="GO" id="GO:0030435">
    <property type="term" value="P:sporulation resulting in formation of a cellular spore"/>
    <property type="evidence" value="ECO:0007669"/>
    <property type="project" value="InterPro"/>
</dbReference>
<dbReference type="EMBL" id="AFNU02000002">
    <property type="protein sequence ID" value="ERJ13045.1"/>
    <property type="molecule type" value="Genomic_DNA"/>
</dbReference>
<feature type="domain" description="LysM" evidence="1">
    <location>
        <begin position="149"/>
        <end position="192"/>
    </location>
</feature>
<dbReference type="InterPro" id="IPR036779">
    <property type="entry name" value="LysM_dom_sf"/>
</dbReference>
<dbReference type="Proteomes" id="UP000005707">
    <property type="component" value="Unassembled WGS sequence"/>
</dbReference>
<dbReference type="InParanoid" id="U2FJQ7"/>
<protein>
    <submittedName>
        <fullName evidence="2">Stage II sporulation protein D</fullName>
        <ecNumber evidence="2">2.7.7.72</ecNumber>
    </submittedName>
</protein>
<dbReference type="SUPFAM" id="SSF54106">
    <property type="entry name" value="LysM domain"/>
    <property type="match status" value="6"/>
</dbReference>
<dbReference type="eggNOG" id="COG2385">
    <property type="taxonomic scope" value="Bacteria"/>
</dbReference>
<gene>
    <name evidence="2" type="ORF">HLPCO_000654</name>
</gene>